<dbReference type="RefSeq" id="WP_002453743.1">
    <property type="nucleotide sequence ID" value="NZ_AP031467.1"/>
</dbReference>
<evidence type="ECO:0000313" key="3">
    <source>
        <dbReference type="EMBL" id="NMK55767.1"/>
    </source>
</evidence>
<dbReference type="Proteomes" id="UP000538955">
    <property type="component" value="Unassembled WGS sequence"/>
</dbReference>
<keyword evidence="7" id="KW-1185">Reference proteome</keyword>
<evidence type="ECO:0000259" key="2">
    <source>
        <dbReference type="Pfam" id="PF12850"/>
    </source>
</evidence>
<feature type="domain" description="Calcineurin-like phosphoesterase" evidence="2">
    <location>
        <begin position="1"/>
        <end position="206"/>
    </location>
</feature>
<evidence type="ECO:0000313" key="7">
    <source>
        <dbReference type="Proteomes" id="UP000538955"/>
    </source>
</evidence>
<dbReference type="InterPro" id="IPR029052">
    <property type="entry name" value="Metallo-depent_PP-like"/>
</dbReference>
<dbReference type="Pfam" id="PF12850">
    <property type="entry name" value="Metallophos_2"/>
    <property type="match status" value="1"/>
</dbReference>
<dbReference type="eggNOG" id="COG0639">
    <property type="taxonomic scope" value="Bacteria"/>
</dbReference>
<dbReference type="GO" id="GO:0016791">
    <property type="term" value="F:phosphatase activity"/>
    <property type="evidence" value="ECO:0007669"/>
    <property type="project" value="TreeGrafter"/>
</dbReference>
<evidence type="ECO:0000313" key="5">
    <source>
        <dbReference type="EMBL" id="TBW75545.1"/>
    </source>
</evidence>
<evidence type="ECO:0000256" key="1">
    <source>
        <dbReference type="ARBA" id="ARBA00008950"/>
    </source>
</evidence>
<proteinExistence type="inferred from homology"/>
<dbReference type="PIRSF" id="PIRSF000883">
    <property type="entry name" value="Pesterase_MJ0912"/>
    <property type="match status" value="1"/>
</dbReference>
<evidence type="ECO:0000313" key="4">
    <source>
        <dbReference type="EMBL" id="NMK98927.1"/>
    </source>
</evidence>
<sequence>MKFAVITDIHGNYDALEKVLDDIDSREDIDKIYNLGDNIGIGHETNKVLDTVFDRDDMEMIAGNHDEAIMTLVNNTQYPEDLKGKFYEHHQWIESHLDESYYDELNQLPRYIEKTIKGKKVLFIHYEIPNEKLEVGIEGQPFAPMASDDEQEISKLFEDKDADLILFGHNHRLHLFDDKSTIYFNPGAVGLNNGAHTVYGIVTINEQGISVERVKLDYDEEEFIEGFAEKQVPARDFIFKNFM</sequence>
<dbReference type="EMBL" id="JABBLX010000075">
    <property type="protein sequence ID" value="NMK98927.1"/>
    <property type="molecule type" value="Genomic_DNA"/>
</dbReference>
<dbReference type="InterPro" id="IPR011152">
    <property type="entry name" value="Pesterase_MJ0912"/>
</dbReference>
<accession>A0A0S4M6E1</accession>
<evidence type="ECO:0000313" key="6">
    <source>
        <dbReference type="Proteomes" id="UP000291949"/>
    </source>
</evidence>
<dbReference type="GO" id="GO:0005737">
    <property type="term" value="C:cytoplasm"/>
    <property type="evidence" value="ECO:0007669"/>
    <property type="project" value="TreeGrafter"/>
</dbReference>
<name>A0A0S4M6E1_STACP</name>
<reference evidence="5 6" key="1">
    <citation type="journal article" date="2019" name="Sci. Transl. Med.">
        <title>Quorum sensing between bacterial species on the skin protects against epidermal injury in atopic dermatitis.</title>
        <authorList>
            <person name="Williams M.R."/>
        </authorList>
    </citation>
    <scope>NUCLEOTIDE SEQUENCE [LARGE SCALE GENOMIC DNA]</scope>
    <source>
        <strain evidence="5 6">H8</strain>
    </source>
</reference>
<dbReference type="AlphaFoldDB" id="A0A0S4M6E1"/>
<protein>
    <submittedName>
        <fullName evidence="3 5">Metallophosphoesterase</fullName>
    </submittedName>
</protein>
<dbReference type="SUPFAM" id="SSF56300">
    <property type="entry name" value="Metallo-dependent phosphatases"/>
    <property type="match status" value="1"/>
</dbReference>
<dbReference type="Gene3D" id="3.60.21.10">
    <property type="match status" value="1"/>
</dbReference>
<comment type="similarity">
    <text evidence="1">Belongs to the metallophosphoesterase superfamily. YfcE family.</text>
</comment>
<dbReference type="PANTHER" id="PTHR42850">
    <property type="entry name" value="METALLOPHOSPHOESTERASE"/>
    <property type="match status" value="1"/>
</dbReference>
<comment type="caution">
    <text evidence="5">The sequence shown here is derived from an EMBL/GenBank/DDBJ whole genome shotgun (WGS) entry which is preliminary data.</text>
</comment>
<dbReference type="Proteomes" id="UP000291949">
    <property type="component" value="Unassembled WGS sequence"/>
</dbReference>
<dbReference type="InterPro" id="IPR024654">
    <property type="entry name" value="Calcineurin-like_PHP_lpxH"/>
</dbReference>
<reference evidence="7 8" key="2">
    <citation type="submission" date="2020-04" db="EMBL/GenBank/DDBJ databases">
        <title>The Epidemiology and Molecular Characteristics of Linezolid-Resistant Staphylococcus capitis in Huashan Hospital, Shanghai.</title>
        <authorList>
            <person name="Ding L."/>
            <person name="Li P."/>
            <person name="Yang Y."/>
            <person name="Lin D."/>
            <person name="Xu X."/>
        </authorList>
    </citation>
    <scope>NUCLEOTIDE SEQUENCE [LARGE SCALE GENOMIC DNA]</scope>
    <source>
        <strain evidence="4 8">12-86</strain>
        <strain evidence="3 7">17-84</strain>
    </source>
</reference>
<dbReference type="CDD" id="cd00838">
    <property type="entry name" value="MPP_superfamily"/>
    <property type="match status" value="1"/>
</dbReference>
<dbReference type="EMBL" id="SCHC01000005">
    <property type="protein sequence ID" value="TBW75545.1"/>
    <property type="molecule type" value="Genomic_DNA"/>
</dbReference>
<dbReference type="InterPro" id="IPR050126">
    <property type="entry name" value="Ap4A_hydrolase"/>
</dbReference>
<dbReference type="EMBL" id="JABBMI010000123">
    <property type="protein sequence ID" value="NMK55767.1"/>
    <property type="molecule type" value="Genomic_DNA"/>
</dbReference>
<gene>
    <name evidence="5" type="ORF">EQ811_11040</name>
    <name evidence="4" type="ORF">HHM13_12755</name>
    <name evidence="3" type="ORF">HHM24_13685</name>
</gene>
<organism evidence="5 6">
    <name type="scientific">Staphylococcus capitis</name>
    <dbReference type="NCBI Taxonomy" id="29388"/>
    <lineage>
        <taxon>Bacteria</taxon>
        <taxon>Bacillati</taxon>
        <taxon>Bacillota</taxon>
        <taxon>Bacilli</taxon>
        <taxon>Bacillales</taxon>
        <taxon>Staphylococcaceae</taxon>
        <taxon>Staphylococcus</taxon>
    </lineage>
</organism>
<dbReference type="PANTHER" id="PTHR42850:SF2">
    <property type="entry name" value="BLL5683 PROTEIN"/>
    <property type="match status" value="1"/>
</dbReference>
<evidence type="ECO:0000313" key="8">
    <source>
        <dbReference type="Proteomes" id="UP000550736"/>
    </source>
</evidence>
<dbReference type="Proteomes" id="UP000550736">
    <property type="component" value="Unassembled WGS sequence"/>
</dbReference>